<protein>
    <recommendedName>
        <fullName evidence="4">DUF2863 family protein</fullName>
    </recommendedName>
</protein>
<accession>A0ABW9VP85</accession>
<name>A0ABW9VP85_9BURK</name>
<evidence type="ECO:0000313" key="2">
    <source>
        <dbReference type="EMBL" id="MYM40254.1"/>
    </source>
</evidence>
<evidence type="ECO:0000256" key="1">
    <source>
        <dbReference type="SAM" id="MobiDB-lite"/>
    </source>
</evidence>
<dbReference type="Proteomes" id="UP000478090">
    <property type="component" value="Unassembled WGS sequence"/>
</dbReference>
<sequence length="406" mass="44698">MPKNKRPVARKSASAPELKDEQQTNELCALALDLSDGAFNQDIVAAATHADLAQKKLDFQRLLRKLLNQSKDEVLYGAIELARDESVDGYRYLRNAIEEGAASVRLRHADAAEMEIDAFAIPVFVHSQGGLDPAVDFQDSEAYDAVLDSFTDAGLESPRARVVLVSHAYDLSEFEKITYGQLHSMVREAEQSLNNKKIMAAPALERSMASGWAPSSFGPDDSAVELRFLLGFALKRADDPFYAVPAKEKAADAYFAQRAERYQKWTEHYAPMVARCLGRGRGSDPALRLNFLYQDLFFGARATAQAEYAMLQMLATLNQAMDGHAADQLQAIIGPADIDDDMYLRVQLRAGEHVLAECDQPLDLSADLEIEVDDVSDALASLGLNQLSVALRFDADGQPQEVRPLA</sequence>
<reference evidence="2 3" key="1">
    <citation type="submission" date="2019-12" db="EMBL/GenBank/DDBJ databases">
        <title>Novel species isolated from a subtropical stream in China.</title>
        <authorList>
            <person name="Lu H."/>
        </authorList>
    </citation>
    <scope>NUCLEOTIDE SEQUENCE [LARGE SCALE GENOMIC DNA]</scope>
    <source>
        <strain evidence="2 3">CY13W</strain>
    </source>
</reference>
<dbReference type="RefSeq" id="WP_161039612.1">
    <property type="nucleotide sequence ID" value="NZ_WWCM01000008.1"/>
</dbReference>
<feature type="region of interest" description="Disordered" evidence="1">
    <location>
        <begin position="1"/>
        <end position="20"/>
    </location>
</feature>
<organism evidence="2 3">
    <name type="scientific">Duganella qianjiadongensis</name>
    <dbReference type="NCBI Taxonomy" id="2692176"/>
    <lineage>
        <taxon>Bacteria</taxon>
        <taxon>Pseudomonadati</taxon>
        <taxon>Pseudomonadota</taxon>
        <taxon>Betaproteobacteria</taxon>
        <taxon>Burkholderiales</taxon>
        <taxon>Oxalobacteraceae</taxon>
        <taxon>Telluria group</taxon>
        <taxon>Duganella</taxon>
    </lineage>
</organism>
<dbReference type="EMBL" id="WWCM01000008">
    <property type="protein sequence ID" value="MYM40254.1"/>
    <property type="molecule type" value="Genomic_DNA"/>
</dbReference>
<evidence type="ECO:0000313" key="3">
    <source>
        <dbReference type="Proteomes" id="UP000478090"/>
    </source>
</evidence>
<proteinExistence type="predicted"/>
<keyword evidence="3" id="KW-1185">Reference proteome</keyword>
<gene>
    <name evidence="2" type="ORF">GTP27_13065</name>
</gene>
<comment type="caution">
    <text evidence="2">The sequence shown here is derived from an EMBL/GenBank/DDBJ whole genome shotgun (WGS) entry which is preliminary data.</text>
</comment>
<evidence type="ECO:0008006" key="4">
    <source>
        <dbReference type="Google" id="ProtNLM"/>
    </source>
</evidence>